<dbReference type="PROSITE" id="PS51257">
    <property type="entry name" value="PROKAR_LIPOPROTEIN"/>
    <property type="match status" value="1"/>
</dbReference>
<organism evidence="2 3">
    <name type="scientific">Leptospira yasudae</name>
    <dbReference type="NCBI Taxonomy" id="2202201"/>
    <lineage>
        <taxon>Bacteria</taxon>
        <taxon>Pseudomonadati</taxon>
        <taxon>Spirochaetota</taxon>
        <taxon>Spirochaetia</taxon>
        <taxon>Leptospirales</taxon>
        <taxon>Leptospiraceae</taxon>
        <taxon>Leptospira</taxon>
    </lineage>
</organism>
<dbReference type="AlphaFoldDB" id="A0A6N4QR43"/>
<feature type="chain" id="PRO_5044426117" description="Galactose oxidase" evidence="1">
    <location>
        <begin position="21"/>
        <end position="396"/>
    </location>
</feature>
<evidence type="ECO:0000313" key="2">
    <source>
        <dbReference type="EMBL" id="TGL87025.1"/>
    </source>
</evidence>
<gene>
    <name evidence="2" type="ORF">EHQ83_05215</name>
</gene>
<evidence type="ECO:0008006" key="4">
    <source>
        <dbReference type="Google" id="ProtNLM"/>
    </source>
</evidence>
<name>A0A6N4QR43_9LEPT</name>
<dbReference type="Proteomes" id="UP000297613">
    <property type="component" value="Unassembled WGS sequence"/>
</dbReference>
<sequence>MKKVISILLSVLLVSACAQADKFSFDTSNPLALLAQISWSINAVPNTTSSSTTNFVAVGEKCSSWKSSDGKTWTYSNTKFSGCTDGSISAIAYGNGTWVAVGALNANGGCGIWSSKDAETWTASSCAPNPSPPNGTPALHPLYTIVYAGTRFFAGGPHNYSTTGVGFFGQVSSDGSSWQYLSLTDGSSYIGSDYLYSSSYNSVTSEVYFSGVHNVNSEVISVALPGLGQSSVSVSMISFSYGVFALKSGKVLLYGDDNYTSPTMGVVKIGNSITTVSTATSSNTGVTSHINTAAEGKDKVVILGNLCKIDYYQFGLNVWHPGIAAPAPTMTNCSGLDWTSMAYNTTLDLYVAGARVSGSTPTAFAYSTTGLPSAWTVVSQTSAGTPGPAVLGIATK</sequence>
<dbReference type="EMBL" id="RQGM01000019">
    <property type="protein sequence ID" value="TGL87025.1"/>
    <property type="molecule type" value="Genomic_DNA"/>
</dbReference>
<keyword evidence="1" id="KW-0732">Signal</keyword>
<reference evidence="2 3" key="1">
    <citation type="journal article" date="2019" name="PLoS Negl. Trop. Dis.">
        <title>Revisiting the worldwide diversity of Leptospira species in the environment.</title>
        <authorList>
            <person name="Vincent A.T."/>
            <person name="Schiettekatte O."/>
            <person name="Bourhy P."/>
            <person name="Veyrier F.J."/>
            <person name="Picardeau M."/>
        </authorList>
    </citation>
    <scope>NUCLEOTIDE SEQUENCE [LARGE SCALE GENOMIC DNA]</scope>
    <source>
        <strain evidence="2 3">201702445</strain>
    </source>
</reference>
<evidence type="ECO:0000313" key="3">
    <source>
        <dbReference type="Proteomes" id="UP000297613"/>
    </source>
</evidence>
<dbReference type="RefSeq" id="WP_135572094.1">
    <property type="nucleotide sequence ID" value="NZ_RQGK01000064.1"/>
</dbReference>
<protein>
    <recommendedName>
        <fullName evidence="4">Galactose oxidase</fullName>
    </recommendedName>
</protein>
<accession>A0A6N4QR43</accession>
<feature type="signal peptide" evidence="1">
    <location>
        <begin position="1"/>
        <end position="20"/>
    </location>
</feature>
<proteinExistence type="predicted"/>
<comment type="caution">
    <text evidence="2">The sequence shown here is derived from an EMBL/GenBank/DDBJ whole genome shotgun (WGS) entry which is preliminary data.</text>
</comment>
<evidence type="ECO:0000256" key="1">
    <source>
        <dbReference type="SAM" id="SignalP"/>
    </source>
</evidence>